<dbReference type="InterPro" id="IPR006121">
    <property type="entry name" value="HMA_dom"/>
</dbReference>
<evidence type="ECO:0000256" key="2">
    <source>
        <dbReference type="ARBA" id="ARBA00006024"/>
    </source>
</evidence>
<dbReference type="PRINTS" id="PR00119">
    <property type="entry name" value="CATATPASE"/>
</dbReference>
<dbReference type="InterPro" id="IPR001757">
    <property type="entry name" value="P_typ_ATPase"/>
</dbReference>
<dbReference type="Pfam" id="PF00403">
    <property type="entry name" value="HMA"/>
    <property type="match status" value="1"/>
</dbReference>
<evidence type="ECO:0000256" key="11">
    <source>
        <dbReference type="RuleBase" id="RU362081"/>
    </source>
</evidence>
<dbReference type="GO" id="GO:0060003">
    <property type="term" value="P:copper ion export"/>
    <property type="evidence" value="ECO:0007669"/>
    <property type="project" value="UniProtKB-ARBA"/>
</dbReference>
<evidence type="ECO:0000256" key="8">
    <source>
        <dbReference type="ARBA" id="ARBA00022967"/>
    </source>
</evidence>
<dbReference type="Pfam" id="PF00122">
    <property type="entry name" value="E1-E2_ATPase"/>
    <property type="match status" value="1"/>
</dbReference>
<dbReference type="SUPFAM" id="SSF55008">
    <property type="entry name" value="HMA, heavy metal-associated domain"/>
    <property type="match status" value="1"/>
</dbReference>
<feature type="domain" description="HMA" evidence="12">
    <location>
        <begin position="4"/>
        <end position="70"/>
    </location>
</feature>
<feature type="transmembrane region" description="Helical" evidence="11">
    <location>
        <begin position="128"/>
        <end position="145"/>
    </location>
</feature>
<evidence type="ECO:0000313" key="14">
    <source>
        <dbReference type="Proteomes" id="UP000218890"/>
    </source>
</evidence>
<keyword evidence="7 11" id="KW-0067">ATP-binding</keyword>
<dbReference type="AlphaFoldDB" id="A0A0X8X7E5"/>
<feature type="transmembrane region" description="Helical" evidence="11">
    <location>
        <begin position="93"/>
        <end position="116"/>
    </location>
</feature>
<comment type="subcellular location">
    <subcellularLocation>
        <location evidence="1">Cell membrane</location>
        <topology evidence="1">Multi-pass membrane protein</topology>
    </subcellularLocation>
</comment>
<dbReference type="EMBL" id="AP017372">
    <property type="protein sequence ID" value="BAU56946.1"/>
    <property type="molecule type" value="Genomic_DNA"/>
</dbReference>
<evidence type="ECO:0000256" key="7">
    <source>
        <dbReference type="ARBA" id="ARBA00022840"/>
    </source>
</evidence>
<protein>
    <submittedName>
        <fullName evidence="13">Lead</fullName>
    </submittedName>
</protein>
<dbReference type="GO" id="GO:0055070">
    <property type="term" value="P:copper ion homeostasis"/>
    <property type="evidence" value="ECO:0007669"/>
    <property type="project" value="TreeGrafter"/>
</dbReference>
<dbReference type="NCBIfam" id="TIGR01511">
    <property type="entry name" value="ATPase-IB1_Cu"/>
    <property type="match status" value="1"/>
</dbReference>
<feature type="transmembrane region" description="Helical" evidence="11">
    <location>
        <begin position="166"/>
        <end position="184"/>
    </location>
</feature>
<dbReference type="SFLD" id="SFLDS00003">
    <property type="entry name" value="Haloacid_Dehalogenase"/>
    <property type="match status" value="1"/>
</dbReference>
<dbReference type="Gene3D" id="3.40.1110.10">
    <property type="entry name" value="Calcium-transporting ATPase, cytoplasmic domain N"/>
    <property type="match status" value="1"/>
</dbReference>
<dbReference type="FunFam" id="3.30.70.100:FF:000001">
    <property type="entry name" value="ATPase copper transporting beta"/>
    <property type="match status" value="1"/>
</dbReference>
<dbReference type="SFLD" id="SFLDG00002">
    <property type="entry name" value="C1.7:_P-type_atpase_like"/>
    <property type="match status" value="1"/>
</dbReference>
<keyword evidence="5 11" id="KW-0479">Metal-binding</keyword>
<dbReference type="PROSITE" id="PS50846">
    <property type="entry name" value="HMA_2"/>
    <property type="match status" value="1"/>
</dbReference>
<proteinExistence type="inferred from homology"/>
<dbReference type="InterPro" id="IPR044492">
    <property type="entry name" value="P_typ_ATPase_HD_dom"/>
</dbReference>
<organism evidence="13 14">
    <name type="scientific">Halorhodospira halochloris</name>
    <name type="common">Ectothiorhodospira halochloris</name>
    <dbReference type="NCBI Taxonomy" id="1052"/>
    <lineage>
        <taxon>Bacteria</taxon>
        <taxon>Pseudomonadati</taxon>
        <taxon>Pseudomonadota</taxon>
        <taxon>Gammaproteobacteria</taxon>
        <taxon>Chromatiales</taxon>
        <taxon>Ectothiorhodospiraceae</taxon>
        <taxon>Halorhodospira</taxon>
    </lineage>
</organism>
<evidence type="ECO:0000259" key="12">
    <source>
        <dbReference type="PROSITE" id="PS50846"/>
    </source>
</evidence>
<evidence type="ECO:0000256" key="9">
    <source>
        <dbReference type="ARBA" id="ARBA00022989"/>
    </source>
</evidence>
<dbReference type="PANTHER" id="PTHR43520:SF8">
    <property type="entry name" value="P-TYPE CU(+) TRANSPORTER"/>
    <property type="match status" value="1"/>
</dbReference>
<evidence type="ECO:0000256" key="10">
    <source>
        <dbReference type="ARBA" id="ARBA00023136"/>
    </source>
</evidence>
<dbReference type="OrthoDB" id="9814270at2"/>
<reference evidence="13" key="1">
    <citation type="submission" date="2016-02" db="EMBL/GenBank/DDBJ databases">
        <title>Halorhodospira halochloris DSM-1059 complete genome, version 2.</title>
        <authorList>
            <person name="Tsukatani Y."/>
        </authorList>
    </citation>
    <scope>NUCLEOTIDE SEQUENCE</scope>
    <source>
        <strain evidence="13">DSM 1059</strain>
    </source>
</reference>
<dbReference type="Proteomes" id="UP000218890">
    <property type="component" value="Chromosome"/>
</dbReference>
<dbReference type="InterPro" id="IPR059000">
    <property type="entry name" value="ATPase_P-type_domA"/>
</dbReference>
<gene>
    <name evidence="13" type="ORF">HH1059_02690</name>
</gene>
<dbReference type="PANTHER" id="PTHR43520">
    <property type="entry name" value="ATP7, ISOFORM B"/>
    <property type="match status" value="1"/>
</dbReference>
<dbReference type="Gene3D" id="2.70.150.10">
    <property type="entry name" value="Calcium-transporting ATPase, cytoplasmic transduction domain A"/>
    <property type="match status" value="1"/>
</dbReference>
<accession>A0A0X8X7E5</accession>
<dbReference type="GO" id="GO:0005524">
    <property type="term" value="F:ATP binding"/>
    <property type="evidence" value="ECO:0007669"/>
    <property type="project" value="UniProtKB-UniRule"/>
</dbReference>
<dbReference type="CDD" id="cd02094">
    <property type="entry name" value="P-type_ATPase_Cu-like"/>
    <property type="match status" value="1"/>
</dbReference>
<keyword evidence="14" id="KW-1185">Reference proteome</keyword>
<dbReference type="NCBIfam" id="TIGR01525">
    <property type="entry name" value="ATPase-IB_hvy"/>
    <property type="match status" value="1"/>
</dbReference>
<dbReference type="InterPro" id="IPR027256">
    <property type="entry name" value="P-typ_ATPase_IB"/>
</dbReference>
<keyword evidence="8" id="KW-1278">Translocase</keyword>
<sequence>MAEQSLELVIEGMTCASCVARVERMATRLPGVHSASVSLPTERATISFDPAQVDSEQIIEAISKGGFKATVRRDQERSMPDSARELGSLWRDLWLAVALTIPLVAVAMGPMLLPGLDSAMQQVLAERSWLWVEWLLVTPVLLWAGRRFFARGAPALLRLHPEMNSLVMLGTSAAWLYSTTVLLWPELFPEQARGVYFEAVGVIITLVLVGRYFELKSRGQASQAIRRLLELQVPSARVIRQGREEEVEVKRLEPGDQVVVRPGERLPVDGRIIEGSSYIDESMVTGEPVPVARGVGDEVVGGTVNRSGSFTFAASRVGADTVLGQIVRMVEGAQASKPPIQSLVDRVAGWVVWAAIALAIGAALSWSLLGFGIDHALVVAAAVLLIACPCAMGLATPMAIMVGTGRGAEQGILFRRGAAFQASAGVNVVVMDKTGTLTVGRPVLTDIEPADGFMADDVLVQAAAVEGRSEHPLAEAIVAAAHARNLGVAEVADFAAVPGYGVQGKVDGEEIVVGARRFLNQLQIMVPRGLHERAAELAKQGRTPLFVAIGGRVAALLAVADPIKEGSKPAINALHSMGLRTVMLTGDDRETADAVARQIGITEVKADVLPADKEAVIGEMQSKGLRVAFVGDGINDAPALARADVGVAVGTGTDVAIEAGDVVIMAGDPRSMARGLSLARRTFRTIRQNLFWAFVYNITLMPVAAGVLYPLWGVLLSPMMAAAAMSLSSLLVVSNSLRLRRVELVR</sequence>
<evidence type="ECO:0000256" key="3">
    <source>
        <dbReference type="ARBA" id="ARBA00022475"/>
    </source>
</evidence>
<feature type="transmembrane region" description="Helical" evidence="11">
    <location>
        <begin position="718"/>
        <end position="737"/>
    </location>
</feature>
<dbReference type="KEGG" id="hhk:HH1059_02690"/>
<evidence type="ECO:0000256" key="4">
    <source>
        <dbReference type="ARBA" id="ARBA00022692"/>
    </source>
</evidence>
<feature type="transmembrane region" description="Helical" evidence="11">
    <location>
        <begin position="196"/>
        <end position="213"/>
    </location>
</feature>
<keyword evidence="9 11" id="KW-1133">Transmembrane helix</keyword>
<dbReference type="SUPFAM" id="SSF81665">
    <property type="entry name" value="Calcium ATPase, transmembrane domain M"/>
    <property type="match status" value="1"/>
</dbReference>
<evidence type="ECO:0000313" key="13">
    <source>
        <dbReference type="EMBL" id="BAU56946.1"/>
    </source>
</evidence>
<dbReference type="SUPFAM" id="SSF56784">
    <property type="entry name" value="HAD-like"/>
    <property type="match status" value="1"/>
</dbReference>
<dbReference type="GO" id="GO:0005507">
    <property type="term" value="F:copper ion binding"/>
    <property type="evidence" value="ECO:0007669"/>
    <property type="project" value="TreeGrafter"/>
</dbReference>
<evidence type="ECO:0000256" key="6">
    <source>
        <dbReference type="ARBA" id="ARBA00022741"/>
    </source>
</evidence>
<dbReference type="CDD" id="cd00371">
    <property type="entry name" value="HMA"/>
    <property type="match status" value="1"/>
</dbReference>
<dbReference type="PRINTS" id="PR00942">
    <property type="entry name" value="CUATPASEI"/>
</dbReference>
<feature type="transmembrane region" description="Helical" evidence="11">
    <location>
        <begin position="690"/>
        <end position="712"/>
    </location>
</feature>
<dbReference type="InterPro" id="IPR023298">
    <property type="entry name" value="ATPase_P-typ_TM_dom_sf"/>
</dbReference>
<dbReference type="NCBIfam" id="TIGR01494">
    <property type="entry name" value="ATPase_P-type"/>
    <property type="match status" value="1"/>
</dbReference>
<dbReference type="FunFam" id="2.70.150.10:FF:000020">
    <property type="entry name" value="Copper-exporting P-type ATPase A"/>
    <property type="match status" value="1"/>
</dbReference>
<evidence type="ECO:0000256" key="5">
    <source>
        <dbReference type="ARBA" id="ARBA00022723"/>
    </source>
</evidence>
<dbReference type="InterPro" id="IPR018303">
    <property type="entry name" value="ATPase_P-typ_P_site"/>
</dbReference>
<keyword evidence="6 11" id="KW-0547">Nucleotide-binding</keyword>
<feature type="transmembrane region" description="Helical" evidence="11">
    <location>
        <begin position="347"/>
        <end position="369"/>
    </location>
</feature>
<dbReference type="InterPro" id="IPR023299">
    <property type="entry name" value="ATPase_P-typ_cyto_dom_N"/>
</dbReference>
<dbReference type="Pfam" id="PF00702">
    <property type="entry name" value="Hydrolase"/>
    <property type="match status" value="1"/>
</dbReference>
<dbReference type="InterPro" id="IPR036412">
    <property type="entry name" value="HAD-like_sf"/>
</dbReference>
<dbReference type="RefSeq" id="WP_096407432.1">
    <property type="nucleotide sequence ID" value="NZ_AP017372.2"/>
</dbReference>
<dbReference type="SUPFAM" id="SSF81653">
    <property type="entry name" value="Calcium ATPase, transduction domain A"/>
    <property type="match status" value="1"/>
</dbReference>
<dbReference type="GO" id="GO:0043682">
    <property type="term" value="F:P-type divalent copper transporter activity"/>
    <property type="evidence" value="ECO:0007669"/>
    <property type="project" value="TreeGrafter"/>
</dbReference>
<keyword evidence="4 11" id="KW-0812">Transmembrane</keyword>
<dbReference type="GO" id="GO:0016887">
    <property type="term" value="F:ATP hydrolysis activity"/>
    <property type="evidence" value="ECO:0007669"/>
    <property type="project" value="InterPro"/>
</dbReference>
<comment type="similarity">
    <text evidence="2 11">Belongs to the cation transport ATPase (P-type) (TC 3.A.3) family. Type IB subfamily.</text>
</comment>
<dbReference type="GO" id="GO:0005886">
    <property type="term" value="C:plasma membrane"/>
    <property type="evidence" value="ECO:0007669"/>
    <property type="project" value="UniProtKB-SubCell"/>
</dbReference>
<dbReference type="InterPro" id="IPR036163">
    <property type="entry name" value="HMA_dom_sf"/>
</dbReference>
<dbReference type="PROSITE" id="PS00154">
    <property type="entry name" value="ATPASE_E1_E2"/>
    <property type="match status" value="1"/>
</dbReference>
<dbReference type="PRINTS" id="PR00943">
    <property type="entry name" value="CUATPASE"/>
</dbReference>
<dbReference type="InterPro" id="IPR023214">
    <property type="entry name" value="HAD_sf"/>
</dbReference>
<evidence type="ECO:0000256" key="1">
    <source>
        <dbReference type="ARBA" id="ARBA00004651"/>
    </source>
</evidence>
<dbReference type="Gene3D" id="3.30.70.100">
    <property type="match status" value="1"/>
</dbReference>
<name>A0A0X8X7E5_HALHR</name>
<feature type="transmembrane region" description="Helical" evidence="11">
    <location>
        <begin position="375"/>
        <end position="396"/>
    </location>
</feature>
<keyword evidence="10 11" id="KW-0472">Membrane</keyword>
<keyword evidence="3 11" id="KW-1003">Cell membrane</keyword>
<dbReference type="Gene3D" id="3.40.50.1000">
    <property type="entry name" value="HAD superfamily/HAD-like"/>
    <property type="match status" value="1"/>
</dbReference>
<dbReference type="InterPro" id="IPR008250">
    <property type="entry name" value="ATPase_P-typ_transduc_dom_A_sf"/>
</dbReference>
<dbReference type="SFLD" id="SFLDF00027">
    <property type="entry name" value="p-type_atpase"/>
    <property type="match status" value="1"/>
</dbReference>